<dbReference type="SUPFAM" id="SSF50022">
    <property type="entry name" value="ISP domain"/>
    <property type="match status" value="1"/>
</dbReference>
<keyword evidence="11" id="KW-1185">Reference proteome</keyword>
<keyword evidence="8" id="KW-0472">Membrane</keyword>
<feature type="domain" description="Rieske" evidence="9">
    <location>
        <begin position="72"/>
        <end position="183"/>
    </location>
</feature>
<evidence type="ECO:0000256" key="2">
    <source>
        <dbReference type="ARBA" id="ARBA00022714"/>
    </source>
</evidence>
<organism evidence="10 11">
    <name type="scientific">Mangrovimicrobium sediminis</name>
    <dbReference type="NCBI Taxonomy" id="2562682"/>
    <lineage>
        <taxon>Bacteria</taxon>
        <taxon>Pseudomonadati</taxon>
        <taxon>Pseudomonadota</taxon>
        <taxon>Gammaproteobacteria</taxon>
        <taxon>Cellvibrionales</taxon>
        <taxon>Halieaceae</taxon>
        <taxon>Mangrovimicrobium</taxon>
    </lineage>
</organism>
<evidence type="ECO:0000256" key="6">
    <source>
        <dbReference type="ARBA" id="ARBA00023014"/>
    </source>
</evidence>
<evidence type="ECO:0000313" key="11">
    <source>
        <dbReference type="Proteomes" id="UP000298050"/>
    </source>
</evidence>
<keyword evidence="4" id="KW-0560">Oxidoreductase</keyword>
<keyword evidence="8" id="KW-0812">Transmembrane</keyword>
<dbReference type="Gene3D" id="2.102.10.10">
    <property type="entry name" value="Rieske [2Fe-2S] iron-sulphur domain"/>
    <property type="match status" value="1"/>
</dbReference>
<dbReference type="GO" id="GO:0051537">
    <property type="term" value="F:2 iron, 2 sulfur cluster binding"/>
    <property type="evidence" value="ECO:0007669"/>
    <property type="project" value="UniProtKB-KW"/>
</dbReference>
<dbReference type="PROSITE" id="PS51296">
    <property type="entry name" value="RIESKE"/>
    <property type="match status" value="1"/>
</dbReference>
<evidence type="ECO:0000259" key="9">
    <source>
        <dbReference type="PROSITE" id="PS51296"/>
    </source>
</evidence>
<comment type="cofactor">
    <cofactor evidence="1">
        <name>Fe cation</name>
        <dbReference type="ChEBI" id="CHEBI:24875"/>
    </cofactor>
</comment>
<dbReference type="Proteomes" id="UP000298050">
    <property type="component" value="Unassembled WGS sequence"/>
</dbReference>
<dbReference type="InterPro" id="IPR017941">
    <property type="entry name" value="Rieske_2Fe-2S"/>
</dbReference>
<feature type="transmembrane region" description="Helical" evidence="8">
    <location>
        <begin position="369"/>
        <end position="386"/>
    </location>
</feature>
<dbReference type="AlphaFoldDB" id="A0A4Z0LVN1"/>
<dbReference type="Gene3D" id="3.90.380.10">
    <property type="entry name" value="Naphthalene 1,2-dioxygenase Alpha Subunit, Chain A, domain 1"/>
    <property type="match status" value="1"/>
</dbReference>
<dbReference type="EMBL" id="SRLE01000015">
    <property type="protein sequence ID" value="TGD71188.1"/>
    <property type="molecule type" value="Genomic_DNA"/>
</dbReference>
<sequence length="490" mass="55660">MVGPHDKRQHMQEIAMSGSSQNSKVTALSSASGSGPDWPERWKTLEHGIRVGRYVDEDFAQLEYDKLWSKVWQAAARVDEIPAVNDFTTYEIGDQSVFLVRSDADTIKAYHNVCPHRGTALTEGAGTFDHGNIICPFHGWRWDTEGANHYILAREEFKNGELCAADVALKELQCEVYAGFVFINFDSDPQPFDEFIAPVRELCDDLNIGEMRHYWWKSIPVDSNWKVAQEAFFEGYHVPATHPQLETAAADFIYGEKIEGEFEEYNHHNVAYDTFDNGHGRFYAGKASNYQGNVKRFAINKDPVDAMADRLQLLVDGMDAQVLQADVDLLRTLKGNIPEDSNLGAEYVRVLYADAAEKERPMPKLTPEILSMWGGMIFIFPNLLILPQAGNAMIYRVRPHPEDVNRSTFEIYSTRTLPAAAPRERAVVEVVDNPDDPDQVYLIPRQDLGNLKRIQKGLHSRSIRQVWLASYNEKIILGMHQEMDTYLQAE</sequence>
<name>A0A4Z0LVN1_9GAMM</name>
<dbReference type="SUPFAM" id="SSF55961">
    <property type="entry name" value="Bet v1-like"/>
    <property type="match status" value="1"/>
</dbReference>
<feature type="region of interest" description="Disordered" evidence="7">
    <location>
        <begin position="15"/>
        <end position="39"/>
    </location>
</feature>
<feature type="compositionally biased region" description="Polar residues" evidence="7">
    <location>
        <begin position="17"/>
        <end position="33"/>
    </location>
</feature>
<keyword evidence="2" id="KW-0001">2Fe-2S</keyword>
<proteinExistence type="predicted"/>
<keyword evidence="10" id="KW-0223">Dioxygenase</keyword>
<dbReference type="Pfam" id="PF00355">
    <property type="entry name" value="Rieske"/>
    <property type="match status" value="1"/>
</dbReference>
<keyword evidence="3" id="KW-0479">Metal-binding</keyword>
<dbReference type="InterPro" id="IPR015879">
    <property type="entry name" value="Ring_hydroxy_dOase_asu_C_dom"/>
</dbReference>
<dbReference type="GO" id="GO:0005506">
    <property type="term" value="F:iron ion binding"/>
    <property type="evidence" value="ECO:0007669"/>
    <property type="project" value="InterPro"/>
</dbReference>
<evidence type="ECO:0000256" key="5">
    <source>
        <dbReference type="ARBA" id="ARBA00023004"/>
    </source>
</evidence>
<keyword evidence="5" id="KW-0408">Iron</keyword>
<dbReference type="PANTHER" id="PTHR43756">
    <property type="entry name" value="CHOLINE MONOOXYGENASE, CHLOROPLASTIC"/>
    <property type="match status" value="1"/>
</dbReference>
<evidence type="ECO:0000256" key="8">
    <source>
        <dbReference type="SAM" id="Phobius"/>
    </source>
</evidence>
<keyword evidence="8" id="KW-1133">Transmembrane helix</keyword>
<keyword evidence="6" id="KW-0411">Iron-sulfur</keyword>
<dbReference type="CDD" id="cd03469">
    <property type="entry name" value="Rieske_RO_Alpha_N"/>
    <property type="match status" value="1"/>
</dbReference>
<dbReference type="Pfam" id="PF00848">
    <property type="entry name" value="Ring_hydroxyl_A"/>
    <property type="match status" value="1"/>
</dbReference>
<dbReference type="InterPro" id="IPR001663">
    <property type="entry name" value="Rng_hydr_dOase-A"/>
</dbReference>
<dbReference type="PANTHER" id="PTHR43756:SF5">
    <property type="entry name" value="CHOLINE MONOOXYGENASE, CHLOROPLASTIC"/>
    <property type="match status" value="1"/>
</dbReference>
<reference evidence="10 11" key="1">
    <citation type="submission" date="2019-04" db="EMBL/GenBank/DDBJ databases">
        <title>Taxonomy of novel Haliea sp. from mangrove soil of West Coast of India.</title>
        <authorList>
            <person name="Verma A."/>
            <person name="Kumar P."/>
            <person name="Krishnamurthi S."/>
        </authorList>
    </citation>
    <scope>NUCLEOTIDE SEQUENCE [LARGE SCALE GENOMIC DNA]</scope>
    <source>
        <strain evidence="10 11">SAOS-164</strain>
    </source>
</reference>
<dbReference type="PRINTS" id="PR00090">
    <property type="entry name" value="RNGDIOXGNASE"/>
</dbReference>
<evidence type="ECO:0000313" key="10">
    <source>
        <dbReference type="EMBL" id="TGD71188.1"/>
    </source>
</evidence>
<evidence type="ECO:0000256" key="4">
    <source>
        <dbReference type="ARBA" id="ARBA00023002"/>
    </source>
</evidence>
<dbReference type="OrthoDB" id="9794779at2"/>
<dbReference type="InterPro" id="IPR036922">
    <property type="entry name" value="Rieske_2Fe-2S_sf"/>
</dbReference>
<dbReference type="GO" id="GO:0051213">
    <property type="term" value="F:dioxygenase activity"/>
    <property type="evidence" value="ECO:0007669"/>
    <property type="project" value="UniProtKB-KW"/>
</dbReference>
<evidence type="ECO:0000256" key="1">
    <source>
        <dbReference type="ARBA" id="ARBA00001962"/>
    </source>
</evidence>
<accession>A0A4Z0LVN1</accession>
<gene>
    <name evidence="10" type="ORF">E4634_19455</name>
</gene>
<evidence type="ECO:0000256" key="7">
    <source>
        <dbReference type="SAM" id="MobiDB-lite"/>
    </source>
</evidence>
<protein>
    <submittedName>
        <fullName evidence="10">Aromatic ring-hydroxylating dioxygenase subunit alpha</fullName>
    </submittedName>
</protein>
<evidence type="ECO:0000256" key="3">
    <source>
        <dbReference type="ARBA" id="ARBA00022723"/>
    </source>
</evidence>
<comment type="caution">
    <text evidence="10">The sequence shown here is derived from an EMBL/GenBank/DDBJ whole genome shotgun (WGS) entry which is preliminary data.</text>
</comment>